<name>A0ABT0WGM7_9BACI</name>
<feature type="transmembrane region" description="Helical" evidence="1">
    <location>
        <begin position="71"/>
        <end position="92"/>
    </location>
</feature>
<accession>A0ABT0WGM7</accession>
<keyword evidence="3" id="KW-1185">Reference proteome</keyword>
<sequence>MKIFLVLTSIVLPIIMFFLQKFQVKFRIIFNLGAVVSAIIFGDIASMSVYKIIKDNTVFMTNIHSIFLNPLFLSTGGYLGIYFIYRLIIITVDEL</sequence>
<organism evidence="2 3">
    <name type="scientific">Neobacillus pocheonensis</name>
    <dbReference type="NCBI Taxonomy" id="363869"/>
    <lineage>
        <taxon>Bacteria</taxon>
        <taxon>Bacillati</taxon>
        <taxon>Bacillota</taxon>
        <taxon>Bacilli</taxon>
        <taxon>Bacillales</taxon>
        <taxon>Bacillaceae</taxon>
        <taxon>Neobacillus</taxon>
    </lineage>
</organism>
<dbReference type="EMBL" id="JAMQCR010000002">
    <property type="protein sequence ID" value="MCM2535378.1"/>
    <property type="molecule type" value="Genomic_DNA"/>
</dbReference>
<keyword evidence="1" id="KW-0472">Membrane</keyword>
<protein>
    <submittedName>
        <fullName evidence="2">Transposase</fullName>
    </submittedName>
</protein>
<keyword evidence="1" id="KW-0812">Transmembrane</keyword>
<dbReference type="Proteomes" id="UP001523262">
    <property type="component" value="Unassembled WGS sequence"/>
</dbReference>
<gene>
    <name evidence="2" type="ORF">NDK43_27355</name>
</gene>
<proteinExistence type="predicted"/>
<feature type="transmembrane region" description="Helical" evidence="1">
    <location>
        <begin position="29"/>
        <end position="50"/>
    </location>
</feature>
<evidence type="ECO:0000313" key="3">
    <source>
        <dbReference type="Proteomes" id="UP001523262"/>
    </source>
</evidence>
<reference evidence="2 3" key="1">
    <citation type="submission" date="2022-06" db="EMBL/GenBank/DDBJ databases">
        <authorList>
            <person name="Jeon C.O."/>
        </authorList>
    </citation>
    <scope>NUCLEOTIDE SEQUENCE [LARGE SCALE GENOMIC DNA]</scope>
    <source>
        <strain evidence="2 3">KCTC 13943</strain>
    </source>
</reference>
<evidence type="ECO:0000313" key="2">
    <source>
        <dbReference type="EMBL" id="MCM2535378.1"/>
    </source>
</evidence>
<keyword evidence="1" id="KW-1133">Transmembrane helix</keyword>
<comment type="caution">
    <text evidence="2">The sequence shown here is derived from an EMBL/GenBank/DDBJ whole genome shotgun (WGS) entry which is preliminary data.</text>
</comment>
<evidence type="ECO:0000256" key="1">
    <source>
        <dbReference type="SAM" id="Phobius"/>
    </source>
</evidence>